<dbReference type="KEGG" id="dva:DAD186_16990"/>
<dbReference type="InterPro" id="IPR001564">
    <property type="entry name" value="Nucleoside_diP_kinase"/>
</dbReference>
<proteinExistence type="inferred from homology"/>
<dbReference type="EC" id="2.7.4.6" evidence="3 12"/>
<feature type="binding site" evidence="12 13">
    <location>
        <position position="87"/>
    </location>
    <ligand>
        <name>ATP</name>
        <dbReference type="ChEBI" id="CHEBI:30616"/>
    </ligand>
</feature>
<evidence type="ECO:0000256" key="14">
    <source>
        <dbReference type="RuleBase" id="RU004011"/>
    </source>
</evidence>
<evidence type="ECO:0000256" key="2">
    <source>
        <dbReference type="ARBA" id="ARBA00008142"/>
    </source>
</evidence>
<dbReference type="Pfam" id="PF00334">
    <property type="entry name" value="NDK"/>
    <property type="match status" value="1"/>
</dbReference>
<reference evidence="18 20" key="2">
    <citation type="submission" date="2019-09" db="EMBL/GenBank/DDBJ databases">
        <title>FDA dAtabase for Regulatory Grade micrObial Sequences (FDA-ARGOS): Supporting development and validation of Infectious Disease Dx tests.</title>
        <authorList>
            <person name="Sciortino C."/>
            <person name="Tallon L."/>
            <person name="Sadzewicz L."/>
            <person name="Vavikolanu K."/>
            <person name="Mehta A."/>
            <person name="Aluvathingal J."/>
            <person name="Nadendla S."/>
            <person name="Nandy P."/>
            <person name="Geyer C."/>
            <person name="Yan Y."/>
            <person name="Sichtig H."/>
        </authorList>
    </citation>
    <scope>NUCLEOTIDE SEQUENCE [LARGE SCALE GENOMIC DNA]</scope>
    <source>
        <strain evidence="18 20">FDAARGOS_640</strain>
    </source>
</reference>
<evidence type="ECO:0000256" key="11">
    <source>
        <dbReference type="ARBA" id="ARBA00023080"/>
    </source>
</evidence>
<dbReference type="GO" id="GO:0046872">
    <property type="term" value="F:metal ion binding"/>
    <property type="evidence" value="ECO:0007669"/>
    <property type="project" value="UniProtKB-KW"/>
</dbReference>
<comment type="subunit">
    <text evidence="12">Homotetramer.</text>
</comment>
<name>A0A1B0ZJX3_9MICO</name>
<dbReference type="HAMAP" id="MF_00451">
    <property type="entry name" value="NDP_kinase"/>
    <property type="match status" value="1"/>
</dbReference>
<organism evidence="17 19">
    <name type="scientific">Dermabacter vaginalis</name>
    <dbReference type="NCBI Taxonomy" id="1630135"/>
    <lineage>
        <taxon>Bacteria</taxon>
        <taxon>Bacillati</taxon>
        <taxon>Actinomycetota</taxon>
        <taxon>Actinomycetes</taxon>
        <taxon>Micrococcales</taxon>
        <taxon>Dermabacteraceae</taxon>
        <taxon>Dermabacter</taxon>
    </lineage>
</organism>
<keyword evidence="12" id="KW-0597">Phosphoprotein</keyword>
<keyword evidence="6 12" id="KW-0479">Metal-binding</keyword>
<evidence type="ECO:0000313" key="20">
    <source>
        <dbReference type="Proteomes" id="UP000323865"/>
    </source>
</evidence>
<dbReference type="SMART" id="SM00562">
    <property type="entry name" value="NDK"/>
    <property type="match status" value="1"/>
</dbReference>
<evidence type="ECO:0000256" key="8">
    <source>
        <dbReference type="ARBA" id="ARBA00022777"/>
    </source>
</evidence>
<evidence type="ECO:0000313" key="19">
    <source>
        <dbReference type="Proteomes" id="UP000092596"/>
    </source>
</evidence>
<dbReference type="GO" id="GO:0004550">
    <property type="term" value="F:nucleoside diphosphate kinase activity"/>
    <property type="evidence" value="ECO:0007669"/>
    <property type="project" value="UniProtKB-UniRule"/>
</dbReference>
<evidence type="ECO:0000313" key="18">
    <source>
        <dbReference type="EMBL" id="QEU11374.1"/>
    </source>
</evidence>
<dbReference type="STRING" id="1630135.DAD186_16990"/>
<comment type="function">
    <text evidence="12">Major role in the synthesis of nucleoside triphosphates other than ATP. The ATP gamma phosphate is transferred to the NDP beta phosphate via a ping-pong mechanism, using a phosphorylated active-site intermediate.</text>
</comment>
<evidence type="ECO:0000256" key="10">
    <source>
        <dbReference type="ARBA" id="ARBA00022842"/>
    </source>
</evidence>
<evidence type="ECO:0000256" key="7">
    <source>
        <dbReference type="ARBA" id="ARBA00022741"/>
    </source>
</evidence>
<evidence type="ECO:0000256" key="6">
    <source>
        <dbReference type="ARBA" id="ARBA00022723"/>
    </source>
</evidence>
<evidence type="ECO:0000256" key="15">
    <source>
        <dbReference type="RuleBase" id="RU004013"/>
    </source>
</evidence>
<evidence type="ECO:0000256" key="9">
    <source>
        <dbReference type="ARBA" id="ARBA00022840"/>
    </source>
</evidence>
<feature type="binding site" evidence="12 13">
    <location>
        <position position="118"/>
    </location>
    <ligand>
        <name>ATP</name>
        <dbReference type="ChEBI" id="CHEBI:30616"/>
    </ligand>
</feature>
<dbReference type="EMBL" id="CP012117">
    <property type="protein sequence ID" value="ANP28249.1"/>
    <property type="molecule type" value="Genomic_DNA"/>
</dbReference>
<keyword evidence="11 12" id="KW-0546">Nucleotide metabolism</keyword>
<dbReference type="GO" id="GO:0006241">
    <property type="term" value="P:CTP biosynthetic process"/>
    <property type="evidence" value="ECO:0007669"/>
    <property type="project" value="UniProtKB-UniRule"/>
</dbReference>
<dbReference type="FunFam" id="3.30.70.141:FF:000003">
    <property type="entry name" value="Nucleoside diphosphate kinase"/>
    <property type="match status" value="1"/>
</dbReference>
<keyword evidence="7 12" id="KW-0547">Nucleotide-binding</keyword>
<evidence type="ECO:0000256" key="5">
    <source>
        <dbReference type="ARBA" id="ARBA00022679"/>
    </source>
</evidence>
<feature type="binding site" evidence="12 13">
    <location>
        <position position="104"/>
    </location>
    <ligand>
        <name>ATP</name>
        <dbReference type="ChEBI" id="CHEBI:30616"/>
    </ligand>
</feature>
<comment type="catalytic activity">
    <reaction evidence="12 15">
        <text>a 2'-deoxyribonucleoside 5'-diphosphate + ATP = a 2'-deoxyribonucleoside 5'-triphosphate + ADP</text>
        <dbReference type="Rhea" id="RHEA:44640"/>
        <dbReference type="ChEBI" id="CHEBI:30616"/>
        <dbReference type="ChEBI" id="CHEBI:61560"/>
        <dbReference type="ChEBI" id="CHEBI:73316"/>
        <dbReference type="ChEBI" id="CHEBI:456216"/>
        <dbReference type="EC" id="2.7.4.6"/>
    </reaction>
</comment>
<dbReference type="AlphaFoldDB" id="A0A1B0ZJX3"/>
<feature type="binding site" evidence="12 13">
    <location>
        <position position="59"/>
    </location>
    <ligand>
        <name>ATP</name>
        <dbReference type="ChEBI" id="CHEBI:30616"/>
    </ligand>
</feature>
<dbReference type="GO" id="GO:0006183">
    <property type="term" value="P:GTP biosynthetic process"/>
    <property type="evidence" value="ECO:0007669"/>
    <property type="project" value="UniProtKB-UniRule"/>
</dbReference>
<comment type="similarity">
    <text evidence="2 12 13 14">Belongs to the NDK family.</text>
</comment>
<dbReference type="PROSITE" id="PS51374">
    <property type="entry name" value="NDPK_LIKE"/>
    <property type="match status" value="1"/>
</dbReference>
<evidence type="ECO:0000259" key="16">
    <source>
        <dbReference type="SMART" id="SM00562"/>
    </source>
</evidence>
<dbReference type="GO" id="GO:0006228">
    <property type="term" value="P:UTP biosynthetic process"/>
    <property type="evidence" value="ECO:0007669"/>
    <property type="project" value="UniProtKB-UniRule"/>
</dbReference>
<protein>
    <recommendedName>
        <fullName evidence="4 12">Nucleoside diphosphate kinase</fullName>
        <shortName evidence="12">NDK</shortName>
        <shortName evidence="12">NDP kinase</shortName>
        <ecNumber evidence="3 12">2.7.4.6</ecNumber>
    </recommendedName>
    <alternativeName>
        <fullName evidence="12">Nucleoside-2-P kinase</fullName>
    </alternativeName>
</protein>
<gene>
    <name evidence="12" type="primary">ndk</name>
    <name evidence="17" type="ORF">DAD186_16990</name>
    <name evidence="18" type="ORF">FOB48_03035</name>
</gene>
<dbReference type="CDD" id="cd04413">
    <property type="entry name" value="NDPk_I"/>
    <property type="match status" value="1"/>
</dbReference>
<reference evidence="17 19" key="1">
    <citation type="submission" date="2015-06" db="EMBL/GenBank/DDBJ databases">
        <title>Investigation of pathophysiology for high-risk pregnancy and development of treatment modality based on it.</title>
        <authorList>
            <person name="Kim B.-C."/>
            <person name="Lim S."/>
        </authorList>
    </citation>
    <scope>NUCLEOTIDE SEQUENCE [LARGE SCALE GENOMIC DNA]</scope>
    <source>
        <strain evidence="17 19">AD1-86</strain>
    </source>
</reference>
<dbReference type="EMBL" id="CP044108">
    <property type="protein sequence ID" value="QEU11374.1"/>
    <property type="molecule type" value="Genomic_DNA"/>
</dbReference>
<dbReference type="Proteomes" id="UP000323865">
    <property type="component" value="Chromosome"/>
</dbReference>
<dbReference type="InterPro" id="IPR036850">
    <property type="entry name" value="NDK-like_dom_sf"/>
</dbReference>
<dbReference type="GO" id="GO:0005737">
    <property type="term" value="C:cytoplasm"/>
    <property type="evidence" value="ECO:0007669"/>
    <property type="project" value="UniProtKB-SubCell"/>
</dbReference>
<keyword evidence="20" id="KW-1185">Reference proteome</keyword>
<keyword evidence="10 12" id="KW-0460">Magnesium</keyword>
<dbReference type="PRINTS" id="PR01243">
    <property type="entry name" value="NUCDPKINASE"/>
</dbReference>
<evidence type="ECO:0000256" key="13">
    <source>
        <dbReference type="PROSITE-ProRule" id="PRU00706"/>
    </source>
</evidence>
<feature type="active site" description="Pros-phosphohistidine intermediate" evidence="12 13">
    <location>
        <position position="121"/>
    </location>
</feature>
<dbReference type="PROSITE" id="PS00469">
    <property type="entry name" value="NDPK"/>
    <property type="match status" value="1"/>
</dbReference>
<dbReference type="RefSeq" id="WP_065248271.1">
    <property type="nucleotide sequence ID" value="NZ_CP012117.1"/>
</dbReference>
<accession>A0A1B0ZJX3</accession>
<comment type="catalytic activity">
    <reaction evidence="12">
        <text>a ribonucleoside 5'-diphosphate + ATP = a ribonucleoside 5'-triphosphate + ADP</text>
        <dbReference type="Rhea" id="RHEA:18113"/>
        <dbReference type="ChEBI" id="CHEBI:30616"/>
        <dbReference type="ChEBI" id="CHEBI:57930"/>
        <dbReference type="ChEBI" id="CHEBI:61557"/>
        <dbReference type="ChEBI" id="CHEBI:456216"/>
        <dbReference type="EC" id="2.7.4.6"/>
    </reaction>
</comment>
<evidence type="ECO:0000256" key="12">
    <source>
        <dbReference type="HAMAP-Rule" id="MF_00451"/>
    </source>
</evidence>
<evidence type="ECO:0000256" key="4">
    <source>
        <dbReference type="ARBA" id="ARBA00017632"/>
    </source>
</evidence>
<keyword evidence="8 12" id="KW-0418">Kinase</keyword>
<keyword evidence="5 12" id="KW-0808">Transferase</keyword>
<feature type="domain" description="Nucleoside diphosphate kinase-like" evidence="16">
    <location>
        <begin position="3"/>
        <end position="142"/>
    </location>
</feature>
<dbReference type="GO" id="GO:0005524">
    <property type="term" value="F:ATP binding"/>
    <property type="evidence" value="ECO:0007669"/>
    <property type="project" value="UniProtKB-UniRule"/>
</dbReference>
<dbReference type="PANTHER" id="PTHR11349">
    <property type="entry name" value="NUCLEOSIDE DIPHOSPHATE KINASE"/>
    <property type="match status" value="1"/>
</dbReference>
<dbReference type="Proteomes" id="UP000092596">
    <property type="component" value="Chromosome"/>
</dbReference>
<comment type="subcellular location">
    <subcellularLocation>
        <location evidence="12">Cytoplasm</location>
    </subcellularLocation>
</comment>
<evidence type="ECO:0000313" key="17">
    <source>
        <dbReference type="EMBL" id="ANP28249.1"/>
    </source>
</evidence>
<dbReference type="PATRIC" id="fig|1630135.4.peg.1699"/>
<feature type="binding site" evidence="12 13">
    <location>
        <position position="11"/>
    </location>
    <ligand>
        <name>ATP</name>
        <dbReference type="ChEBI" id="CHEBI:30616"/>
    </ligand>
</feature>
<dbReference type="NCBIfam" id="NF001908">
    <property type="entry name" value="PRK00668.1"/>
    <property type="match status" value="1"/>
</dbReference>
<sequence length="142" mass="15562">MTQERTLILLKPDAVKRQLRGEIIRRIEQKGYTILALDQRTASHEELTAHYAEHEGKPFFPPMLEFMSSGPLVALVVAGDECIAGMRSLMGATQPTQAAPGTIRGDLGRAWDKPVIENLIHGSDSPESAAREIGIWFPSLAA</sequence>
<keyword evidence="12" id="KW-0963">Cytoplasm</keyword>
<keyword evidence="9 12" id="KW-0067">ATP-binding</keyword>
<comment type="cofactor">
    <cofactor evidence="1 12">
        <name>Mg(2+)</name>
        <dbReference type="ChEBI" id="CHEBI:18420"/>
    </cofactor>
</comment>
<dbReference type="InterPro" id="IPR034907">
    <property type="entry name" value="NDK-like_dom"/>
</dbReference>
<dbReference type="SUPFAM" id="SSF54919">
    <property type="entry name" value="Nucleoside diphosphate kinase, NDK"/>
    <property type="match status" value="1"/>
</dbReference>
<dbReference type="Gene3D" id="3.30.70.141">
    <property type="entry name" value="Nucleoside diphosphate kinase-like domain"/>
    <property type="match status" value="1"/>
</dbReference>
<evidence type="ECO:0000256" key="1">
    <source>
        <dbReference type="ARBA" id="ARBA00001946"/>
    </source>
</evidence>
<feature type="binding site" evidence="12 13">
    <location>
        <position position="93"/>
    </location>
    <ligand>
        <name>ATP</name>
        <dbReference type="ChEBI" id="CHEBI:30616"/>
    </ligand>
</feature>
<dbReference type="InterPro" id="IPR023005">
    <property type="entry name" value="Nucleoside_diP_kinase_AS"/>
</dbReference>
<evidence type="ECO:0000256" key="3">
    <source>
        <dbReference type="ARBA" id="ARBA00012966"/>
    </source>
</evidence>